<organism evidence="3 4">
    <name type="scientific">Lacunisphaera limnophila</name>
    <dbReference type="NCBI Taxonomy" id="1838286"/>
    <lineage>
        <taxon>Bacteria</taxon>
        <taxon>Pseudomonadati</taxon>
        <taxon>Verrucomicrobiota</taxon>
        <taxon>Opitutia</taxon>
        <taxon>Opitutales</taxon>
        <taxon>Opitutaceae</taxon>
        <taxon>Lacunisphaera</taxon>
    </lineage>
</organism>
<keyword evidence="4" id="KW-1185">Reference proteome</keyword>
<protein>
    <recommendedName>
        <fullName evidence="2">Ysc84 actin-binding domain-containing protein</fullName>
    </recommendedName>
</protein>
<evidence type="ECO:0000259" key="2">
    <source>
        <dbReference type="Pfam" id="PF04366"/>
    </source>
</evidence>
<dbReference type="PANTHER" id="PTHR15629">
    <property type="entry name" value="SH3YL1 PROTEIN"/>
    <property type="match status" value="1"/>
</dbReference>
<dbReference type="PANTHER" id="PTHR15629:SF2">
    <property type="entry name" value="SH3 DOMAIN-CONTAINING YSC84-LIKE PROTEIN 1"/>
    <property type="match status" value="1"/>
</dbReference>
<dbReference type="InterPro" id="IPR007461">
    <property type="entry name" value="Ysc84_actin-binding"/>
</dbReference>
<evidence type="ECO:0000313" key="4">
    <source>
        <dbReference type="Proteomes" id="UP000095228"/>
    </source>
</evidence>
<dbReference type="InterPro" id="IPR051702">
    <property type="entry name" value="SH3_domain_YSC84-like"/>
</dbReference>
<dbReference type="STRING" id="1838286.Verru16b_01471"/>
<sequence>MKKFLLALLSLAALAVTLPAASGLSRDSVITQLDSCEAILQEIQGNVKTAIPAEVLRRAKGIIIVNQFQGGFIFGIKDGYGVALVRRPNGKWSVPAFLKAGEFSFGLQAGAKAINAVYVLMDDDTARLLFRNRMNLGADARAVAGIRASEREAVSKALPGDANVYIYSTQEGLYLGATIKTGYLSPNQQANELFYNAKHRMPELLYSDWVTPPQDARFLMDYVTRLTN</sequence>
<dbReference type="CDD" id="cd11524">
    <property type="entry name" value="SYLF"/>
    <property type="match status" value="1"/>
</dbReference>
<dbReference type="Pfam" id="PF04366">
    <property type="entry name" value="Ysc84"/>
    <property type="match status" value="1"/>
</dbReference>
<keyword evidence="1" id="KW-0732">Signal</keyword>
<accession>A0A1D8AU44</accession>
<dbReference type="GO" id="GO:0035091">
    <property type="term" value="F:phosphatidylinositol binding"/>
    <property type="evidence" value="ECO:0007669"/>
    <property type="project" value="TreeGrafter"/>
</dbReference>
<dbReference type="KEGG" id="obg:Verru16b_01471"/>
<reference evidence="3 4" key="1">
    <citation type="submission" date="2016-06" db="EMBL/GenBank/DDBJ databases">
        <title>Three novel species with peptidoglycan cell walls form the new genus Lacunisphaera gen. nov. in the family Opitutaceae of the verrucomicrobial subdivision 4.</title>
        <authorList>
            <person name="Rast P."/>
            <person name="Gloeckner I."/>
            <person name="Jogler M."/>
            <person name="Boedeker C."/>
            <person name="Jeske O."/>
            <person name="Wiegand S."/>
            <person name="Reinhardt R."/>
            <person name="Schumann P."/>
            <person name="Rohde M."/>
            <person name="Spring S."/>
            <person name="Gloeckner F.O."/>
            <person name="Jogler C."/>
        </authorList>
    </citation>
    <scope>NUCLEOTIDE SEQUENCE [LARGE SCALE GENOMIC DNA]</scope>
    <source>
        <strain evidence="3 4">IG16b</strain>
    </source>
</reference>
<feature type="signal peptide" evidence="1">
    <location>
        <begin position="1"/>
        <end position="20"/>
    </location>
</feature>
<dbReference type="OrthoDB" id="189691at2"/>
<evidence type="ECO:0000256" key="1">
    <source>
        <dbReference type="SAM" id="SignalP"/>
    </source>
</evidence>
<dbReference type="Proteomes" id="UP000095228">
    <property type="component" value="Chromosome"/>
</dbReference>
<dbReference type="AlphaFoldDB" id="A0A1D8AU44"/>
<proteinExistence type="predicted"/>
<feature type="chain" id="PRO_5009105165" description="Ysc84 actin-binding domain-containing protein" evidence="1">
    <location>
        <begin position="21"/>
        <end position="228"/>
    </location>
</feature>
<dbReference type="RefSeq" id="WP_069961659.1">
    <property type="nucleotide sequence ID" value="NZ_CP016094.1"/>
</dbReference>
<feature type="domain" description="Ysc84 actin-binding" evidence="2">
    <location>
        <begin position="102"/>
        <end position="224"/>
    </location>
</feature>
<name>A0A1D8AU44_9BACT</name>
<gene>
    <name evidence="3" type="ORF">Verru16b_01471</name>
</gene>
<dbReference type="EMBL" id="CP016094">
    <property type="protein sequence ID" value="AOS44409.1"/>
    <property type="molecule type" value="Genomic_DNA"/>
</dbReference>
<evidence type="ECO:0000313" key="3">
    <source>
        <dbReference type="EMBL" id="AOS44409.1"/>
    </source>
</evidence>